<sequence length="139" mass="16326">MSRRRGKVCKQRKLNIRTLTLEYKRSKRKVINEYNYMDVTLDFGEELGYRGIPVDSSMFVNIIENSLKLLFGEVGASIVFDVVKYREKNRRAILRFYERDLVKLWSSLTMCSEVGGKVCAFRVNKVSQSMADESLRYFQ</sequence>
<dbReference type="Pfam" id="PF01900">
    <property type="entry name" value="RNase_P_Rpp14"/>
    <property type="match status" value="1"/>
</dbReference>
<evidence type="ECO:0000313" key="3">
    <source>
        <dbReference type="Proteomes" id="UP000694941"/>
    </source>
</evidence>
<evidence type="ECO:0000256" key="1">
    <source>
        <dbReference type="ARBA" id="ARBA00010800"/>
    </source>
</evidence>
<evidence type="ECO:0000256" key="2">
    <source>
        <dbReference type="ARBA" id="ARBA00022694"/>
    </source>
</evidence>
<dbReference type="GeneID" id="106470638"/>
<keyword evidence="3" id="KW-1185">Reference proteome</keyword>
<comment type="similarity">
    <text evidence="1">Belongs to the eukaryotic/archaeal RNase P protein component 2 family.</text>
</comment>
<evidence type="ECO:0000313" key="4">
    <source>
        <dbReference type="RefSeq" id="XP_013786657.1"/>
    </source>
</evidence>
<dbReference type="Gene3D" id="3.30.70.3250">
    <property type="entry name" value="Ribonuclease P, Pop5 subunit"/>
    <property type="match status" value="1"/>
</dbReference>
<keyword evidence="2" id="KW-0819">tRNA processing</keyword>
<dbReference type="InterPro" id="IPR038085">
    <property type="entry name" value="Rnp2-like_sf"/>
</dbReference>
<dbReference type="SUPFAM" id="SSF160350">
    <property type="entry name" value="Rnp2-like"/>
    <property type="match status" value="1"/>
</dbReference>
<gene>
    <name evidence="4" type="primary">LOC106470638</name>
</gene>
<accession>A0ABM1BQE4</accession>
<protein>
    <submittedName>
        <fullName evidence="4">Ribonuclease P protein subunit p14-like</fullName>
    </submittedName>
</protein>
<dbReference type="RefSeq" id="XP_013786657.1">
    <property type="nucleotide sequence ID" value="XM_013931203.2"/>
</dbReference>
<name>A0ABM1BQE4_LIMPO</name>
<organism evidence="3 4">
    <name type="scientific">Limulus polyphemus</name>
    <name type="common">Atlantic horseshoe crab</name>
    <dbReference type="NCBI Taxonomy" id="6850"/>
    <lineage>
        <taxon>Eukaryota</taxon>
        <taxon>Metazoa</taxon>
        <taxon>Ecdysozoa</taxon>
        <taxon>Arthropoda</taxon>
        <taxon>Chelicerata</taxon>
        <taxon>Merostomata</taxon>
        <taxon>Xiphosura</taxon>
        <taxon>Limulidae</taxon>
        <taxon>Limulus</taxon>
    </lineage>
</organism>
<dbReference type="Proteomes" id="UP000694941">
    <property type="component" value="Unplaced"/>
</dbReference>
<dbReference type="PANTHER" id="PTHR15441">
    <property type="entry name" value="RIBONUCLEASE P PROTEIN SUBUNIT P14"/>
    <property type="match status" value="1"/>
</dbReference>
<dbReference type="InterPro" id="IPR002759">
    <property type="entry name" value="Pop5/Rpp14/Rnp2-like"/>
</dbReference>
<proteinExistence type="inferred from homology"/>
<dbReference type="PANTHER" id="PTHR15441:SF1">
    <property type="entry name" value="RIBONUCLEASE P PROTEIN SUBUNIT P14"/>
    <property type="match status" value="1"/>
</dbReference>
<reference evidence="4" key="1">
    <citation type="submission" date="2025-08" db="UniProtKB">
        <authorList>
            <consortium name="RefSeq"/>
        </authorList>
    </citation>
    <scope>IDENTIFICATION</scope>
    <source>
        <tissue evidence="4">Muscle</tissue>
    </source>
</reference>